<dbReference type="RefSeq" id="WP_230528798.1">
    <property type="nucleotide sequence ID" value="NZ_BMSO01000010.1"/>
</dbReference>
<reference evidence="2 3" key="1">
    <citation type="journal article" date="2021" name="J. Microbiol. Biotechnol.">
        <title>An Efficient Markerless Deletion System Suitable for the Industrial Strains of Streptomyces.</title>
        <authorList>
            <person name="Dong J."/>
            <person name="Wei J."/>
            <person name="Li H."/>
            <person name="Zhao S."/>
            <person name="Guan W."/>
        </authorList>
    </citation>
    <scope>NUCLEOTIDE SEQUENCE [LARGE SCALE GENOMIC DNA]</scope>
    <source>
        <strain evidence="2 3">CICC 11043</strain>
    </source>
</reference>
<organism evidence="2 3">
    <name type="scientific">Streptomyces coeruleorubidus</name>
    <dbReference type="NCBI Taxonomy" id="116188"/>
    <lineage>
        <taxon>Bacteria</taxon>
        <taxon>Bacillati</taxon>
        <taxon>Actinomycetota</taxon>
        <taxon>Actinomycetes</taxon>
        <taxon>Kitasatosporales</taxon>
        <taxon>Streptomycetaceae</taxon>
        <taxon>Streptomyces</taxon>
    </lineage>
</organism>
<sequence>MSREPYPEVPVPRQFPRARLRSTAAVFTTMSALAATSLGTGPSAAGPDSAAPCALTRTDAHHSEGLDTWNAAYPRPARALDAVMVFLSFPDAHPLTTPRELTADHFPATTRFFERASYGRFTLRPHSLGHWIQMPQPSTAYAIQRDWSAEHRAAYLRDALSVADPRVDFSRYDVVYFVADPDAPGVDSDATKVVNLTSPMRADDTDLRRVVTVFEQHPPDRLVLAHETGHVFDLPDLYHRPVDGKGDWDTHVGDWDLMGSQFGLAPDLFGWHKWKLGWLEQRQVRCVQDAGPARLTLEPLAAGPGVPVTRAAGASAFGLGRGTKLAVVRTGRDSVLAFEARGPVGNDVAACRQGVLVYRVRGEAQSGGGPIEVIDAHPETEACWEDSVYPPLADAPIGPGESFTVPGEGVRVEVEGRTASGAWTVKITAGR</sequence>
<dbReference type="PANTHER" id="PTHR41775">
    <property type="entry name" value="SECRETED PROTEIN-RELATED"/>
    <property type="match status" value="1"/>
</dbReference>
<keyword evidence="2" id="KW-0482">Metalloprotease</keyword>
<feature type="chain" id="PRO_5046605978" evidence="1">
    <location>
        <begin position="35"/>
        <end position="431"/>
    </location>
</feature>
<evidence type="ECO:0000256" key="1">
    <source>
        <dbReference type="SAM" id="SignalP"/>
    </source>
</evidence>
<name>A0ABZ0KFS6_STRC4</name>
<evidence type="ECO:0000313" key="3">
    <source>
        <dbReference type="Proteomes" id="UP001305002"/>
    </source>
</evidence>
<keyword evidence="2" id="KW-0378">Hydrolase</keyword>
<dbReference type="PANTHER" id="PTHR41775:SF1">
    <property type="entry name" value="PEPTIDASE M6-LIKE DOMAIN-CONTAINING PROTEIN"/>
    <property type="match status" value="1"/>
</dbReference>
<dbReference type="InterPro" id="IPR008757">
    <property type="entry name" value="Peptidase_M6-like_domain"/>
</dbReference>
<evidence type="ECO:0000313" key="2">
    <source>
        <dbReference type="EMBL" id="WOT36668.1"/>
    </source>
</evidence>
<dbReference type="NCBIfam" id="TIGR03296">
    <property type="entry name" value="M6dom_TIGR03296"/>
    <property type="match status" value="1"/>
</dbReference>
<keyword evidence="2" id="KW-0645">Protease</keyword>
<dbReference type="GO" id="GO:0008237">
    <property type="term" value="F:metallopeptidase activity"/>
    <property type="evidence" value="ECO:0007669"/>
    <property type="project" value="UniProtKB-KW"/>
</dbReference>
<dbReference type="EMBL" id="CP137524">
    <property type="protein sequence ID" value="WOT36668.1"/>
    <property type="molecule type" value="Genomic_DNA"/>
</dbReference>
<protein>
    <submittedName>
        <fullName evidence="2">M6 family metalloprotease domain-containing protein</fullName>
    </submittedName>
</protein>
<reference evidence="2 3" key="2">
    <citation type="journal article" date="2024" name="Microb. Biotechnol.">
        <title>The involvement of multiple ABC transporters in daunorubicin efflux in Streptomyces coeruleorubidus.</title>
        <authorList>
            <person name="Dong J."/>
            <person name="Ning J."/>
            <person name="Tian Y."/>
            <person name="Li H."/>
            <person name="Chen H."/>
            <person name="Guan W."/>
        </authorList>
    </citation>
    <scope>NUCLEOTIDE SEQUENCE [LARGE SCALE GENOMIC DNA]</scope>
    <source>
        <strain evidence="2 3">CICC 11043</strain>
    </source>
</reference>
<dbReference type="Proteomes" id="UP001305002">
    <property type="component" value="Chromosome"/>
</dbReference>
<keyword evidence="1" id="KW-0732">Signal</keyword>
<gene>
    <name evidence="2" type="ORF">R5U08_22210</name>
</gene>
<feature type="signal peptide" evidence="1">
    <location>
        <begin position="1"/>
        <end position="34"/>
    </location>
</feature>
<proteinExistence type="predicted"/>
<keyword evidence="3" id="KW-1185">Reference proteome</keyword>
<accession>A0ABZ0KFS6</accession>